<feature type="non-terminal residue" evidence="1">
    <location>
        <position position="45"/>
    </location>
</feature>
<protein>
    <submittedName>
        <fullName evidence="1">Uncharacterized protein</fullName>
    </submittedName>
</protein>
<name>A0A382M1V8_9ZZZZ</name>
<gene>
    <name evidence="1" type="ORF">METZ01_LOCUS294789</name>
</gene>
<dbReference type="EMBL" id="UINC01090201">
    <property type="protein sequence ID" value="SVC41935.1"/>
    <property type="molecule type" value="Genomic_DNA"/>
</dbReference>
<dbReference type="AlphaFoldDB" id="A0A382M1V8"/>
<accession>A0A382M1V8</accession>
<proteinExistence type="predicted"/>
<reference evidence="1" key="1">
    <citation type="submission" date="2018-05" db="EMBL/GenBank/DDBJ databases">
        <authorList>
            <person name="Lanie J.A."/>
            <person name="Ng W.-L."/>
            <person name="Kazmierczak K.M."/>
            <person name="Andrzejewski T.M."/>
            <person name="Davidsen T.M."/>
            <person name="Wayne K.J."/>
            <person name="Tettelin H."/>
            <person name="Glass J.I."/>
            <person name="Rusch D."/>
            <person name="Podicherti R."/>
            <person name="Tsui H.-C.T."/>
            <person name="Winkler M.E."/>
        </authorList>
    </citation>
    <scope>NUCLEOTIDE SEQUENCE</scope>
</reference>
<evidence type="ECO:0000313" key="1">
    <source>
        <dbReference type="EMBL" id="SVC41935.1"/>
    </source>
</evidence>
<sequence length="45" mass="4984">MLDSFTQHVSLSVVRNCLKPWRVLLSLAAVMVADCVTALDTREPP</sequence>
<organism evidence="1">
    <name type="scientific">marine metagenome</name>
    <dbReference type="NCBI Taxonomy" id="408172"/>
    <lineage>
        <taxon>unclassified sequences</taxon>
        <taxon>metagenomes</taxon>
        <taxon>ecological metagenomes</taxon>
    </lineage>
</organism>